<evidence type="ECO:0000256" key="9">
    <source>
        <dbReference type="ARBA" id="ARBA00023310"/>
    </source>
</evidence>
<gene>
    <name evidence="12" type="primary">atpF</name>
    <name evidence="15" type="ORF">XD66_0642</name>
</gene>
<evidence type="ECO:0000256" key="8">
    <source>
        <dbReference type="ARBA" id="ARBA00023136"/>
    </source>
</evidence>
<dbReference type="Gene3D" id="6.10.250.1580">
    <property type="match status" value="1"/>
</dbReference>
<evidence type="ECO:0000256" key="5">
    <source>
        <dbReference type="ARBA" id="ARBA00022781"/>
    </source>
</evidence>
<dbReference type="PANTHER" id="PTHR33445:SF2">
    <property type="entry name" value="ATP SYNTHASE SUBUNIT B', CHLOROPLASTIC"/>
    <property type="match status" value="1"/>
</dbReference>
<keyword evidence="3 12" id="KW-0138">CF(0)</keyword>
<evidence type="ECO:0000256" key="1">
    <source>
        <dbReference type="ARBA" id="ARBA00005513"/>
    </source>
</evidence>
<dbReference type="Proteomes" id="UP000053326">
    <property type="component" value="Unassembled WGS sequence"/>
</dbReference>
<keyword evidence="6 12" id="KW-1133">Transmembrane helix</keyword>
<dbReference type="EMBL" id="LGFO01000061">
    <property type="protein sequence ID" value="KUK36653.1"/>
    <property type="molecule type" value="Genomic_DNA"/>
</dbReference>
<comment type="subcellular location">
    <subcellularLocation>
        <location evidence="12">Cell membrane</location>
        <topology evidence="12">Single-pass membrane protein</topology>
    </subcellularLocation>
    <subcellularLocation>
        <location evidence="11">Endomembrane system</location>
        <topology evidence="11">Single-pass membrane protein</topology>
    </subcellularLocation>
</comment>
<dbReference type="Pfam" id="PF00430">
    <property type="entry name" value="ATP-synt_B"/>
    <property type="match status" value="1"/>
</dbReference>
<comment type="function">
    <text evidence="12">Component of the F(0) channel, it forms part of the peripheral stalk, linking F(1) to F(0).</text>
</comment>
<evidence type="ECO:0000256" key="13">
    <source>
        <dbReference type="RuleBase" id="RU003848"/>
    </source>
</evidence>
<evidence type="ECO:0000256" key="12">
    <source>
        <dbReference type="HAMAP-Rule" id="MF_01398"/>
    </source>
</evidence>
<dbReference type="InterPro" id="IPR028987">
    <property type="entry name" value="ATP_synth_B-like_membr_sf"/>
</dbReference>
<dbReference type="InterPro" id="IPR050059">
    <property type="entry name" value="ATP_synthase_B_chain"/>
</dbReference>
<dbReference type="AlphaFoldDB" id="A0A117LBI3"/>
<proteinExistence type="inferred from homology"/>
<evidence type="ECO:0000256" key="7">
    <source>
        <dbReference type="ARBA" id="ARBA00023065"/>
    </source>
</evidence>
<keyword evidence="2 12" id="KW-0813">Transport</keyword>
<name>A0A117LBI3_9THEO</name>
<dbReference type="NCBIfam" id="TIGR01144">
    <property type="entry name" value="ATP_synt_b"/>
    <property type="match status" value="1"/>
</dbReference>
<keyword evidence="8 12" id="KW-0472">Membrane</keyword>
<accession>A0A117LBI3</accession>
<evidence type="ECO:0000256" key="2">
    <source>
        <dbReference type="ARBA" id="ARBA00022448"/>
    </source>
</evidence>
<keyword evidence="14" id="KW-0175">Coiled coil</keyword>
<evidence type="ECO:0000256" key="3">
    <source>
        <dbReference type="ARBA" id="ARBA00022547"/>
    </source>
</evidence>
<evidence type="ECO:0000256" key="4">
    <source>
        <dbReference type="ARBA" id="ARBA00022692"/>
    </source>
</evidence>
<dbReference type="PANTHER" id="PTHR33445">
    <property type="entry name" value="ATP SYNTHASE SUBUNIT B', CHLOROPLASTIC"/>
    <property type="match status" value="1"/>
</dbReference>
<dbReference type="CDD" id="cd06503">
    <property type="entry name" value="ATP-synt_Fo_b"/>
    <property type="match status" value="1"/>
</dbReference>
<keyword evidence="4 12" id="KW-0812">Transmembrane</keyword>
<comment type="caution">
    <text evidence="15">The sequence shown here is derived from an EMBL/GenBank/DDBJ whole genome shotgun (WGS) entry which is preliminary data.</text>
</comment>
<sequence length="161" mass="18436">MELNLHTAIWAIVNFLVILFILYKFGYGPVIEFLDNRSEEIARNIATAERNRAESEALLKEYQEKIASAREEAQDIVARATKAAEEERAAILSQARDEAAALLEKARQEIQRERDEAIFALRREVSELAIMAAEKILGRNLNQEDNRRMVDDILKEVGEIH</sequence>
<evidence type="ECO:0000313" key="16">
    <source>
        <dbReference type="Proteomes" id="UP000053326"/>
    </source>
</evidence>
<comment type="function">
    <text evidence="10 12">F(1)F(0) ATP synthase produces ATP from ADP in the presence of a proton or sodium gradient. F-type ATPases consist of two structural domains, F(1) containing the extramembraneous catalytic core and F(0) containing the membrane proton channel, linked together by a central stalk and a peripheral stalk. During catalysis, ATP synthesis in the catalytic domain of F(1) is coupled via a rotary mechanism of the central stalk subunits to proton translocation.</text>
</comment>
<dbReference type="GO" id="GO:0046933">
    <property type="term" value="F:proton-transporting ATP synthase activity, rotational mechanism"/>
    <property type="evidence" value="ECO:0007669"/>
    <property type="project" value="UniProtKB-UniRule"/>
</dbReference>
<feature type="transmembrane region" description="Helical" evidence="12">
    <location>
        <begin position="6"/>
        <end position="27"/>
    </location>
</feature>
<organism evidence="15 16">
    <name type="scientific">Thermacetogenium phaeum</name>
    <dbReference type="NCBI Taxonomy" id="85874"/>
    <lineage>
        <taxon>Bacteria</taxon>
        <taxon>Bacillati</taxon>
        <taxon>Bacillota</taxon>
        <taxon>Clostridia</taxon>
        <taxon>Thermoanaerobacterales</taxon>
        <taxon>Thermoanaerobacteraceae</taxon>
        <taxon>Thermacetogenium</taxon>
    </lineage>
</organism>
<evidence type="ECO:0000313" key="15">
    <source>
        <dbReference type="EMBL" id="KUK36653.1"/>
    </source>
</evidence>
<keyword evidence="12" id="KW-1003">Cell membrane</keyword>
<protein>
    <recommendedName>
        <fullName evidence="12">ATP synthase subunit b</fullName>
    </recommendedName>
    <alternativeName>
        <fullName evidence="12">ATP synthase F(0) sector subunit b</fullName>
    </alternativeName>
    <alternativeName>
        <fullName evidence="12">ATPase subunit I</fullName>
    </alternativeName>
    <alternativeName>
        <fullName evidence="12">F-type ATPase subunit b</fullName>
        <shortName evidence="12">F-ATPase subunit b</shortName>
    </alternativeName>
</protein>
<comment type="similarity">
    <text evidence="1 12 13">Belongs to the ATPase B chain family.</text>
</comment>
<reference evidence="16" key="1">
    <citation type="journal article" date="2015" name="MBio">
        <title>Genome-Resolved Metagenomic Analysis Reveals Roles for Candidate Phyla and Other Microbial Community Members in Biogeochemical Transformations in Oil Reservoirs.</title>
        <authorList>
            <person name="Hu P."/>
            <person name="Tom L."/>
            <person name="Singh A."/>
            <person name="Thomas B.C."/>
            <person name="Baker B.J."/>
            <person name="Piceno Y.M."/>
            <person name="Andersen G.L."/>
            <person name="Banfield J.F."/>
        </authorList>
    </citation>
    <scope>NUCLEOTIDE SEQUENCE [LARGE SCALE GENOMIC DNA]</scope>
</reference>
<feature type="coiled-coil region" evidence="14">
    <location>
        <begin position="31"/>
        <end position="123"/>
    </location>
</feature>
<dbReference type="GO" id="GO:0005886">
    <property type="term" value="C:plasma membrane"/>
    <property type="evidence" value="ECO:0007669"/>
    <property type="project" value="UniProtKB-SubCell"/>
</dbReference>
<dbReference type="GO" id="GO:0045259">
    <property type="term" value="C:proton-transporting ATP synthase complex"/>
    <property type="evidence" value="ECO:0007669"/>
    <property type="project" value="UniProtKB-KW"/>
</dbReference>
<keyword evidence="7 12" id="KW-0406">Ion transport</keyword>
<dbReference type="GO" id="GO:0012505">
    <property type="term" value="C:endomembrane system"/>
    <property type="evidence" value="ECO:0007669"/>
    <property type="project" value="UniProtKB-SubCell"/>
</dbReference>
<dbReference type="HAMAP" id="MF_01398">
    <property type="entry name" value="ATP_synth_b_bprime"/>
    <property type="match status" value="1"/>
</dbReference>
<evidence type="ECO:0000256" key="14">
    <source>
        <dbReference type="SAM" id="Coils"/>
    </source>
</evidence>
<dbReference type="GO" id="GO:0046961">
    <property type="term" value="F:proton-transporting ATPase activity, rotational mechanism"/>
    <property type="evidence" value="ECO:0007669"/>
    <property type="project" value="TreeGrafter"/>
</dbReference>
<evidence type="ECO:0000256" key="6">
    <source>
        <dbReference type="ARBA" id="ARBA00022989"/>
    </source>
</evidence>
<evidence type="ECO:0000256" key="10">
    <source>
        <dbReference type="ARBA" id="ARBA00025198"/>
    </source>
</evidence>
<keyword evidence="5 12" id="KW-0375">Hydrogen ion transport</keyword>
<dbReference type="InterPro" id="IPR002146">
    <property type="entry name" value="ATP_synth_b/b'su_bac/chlpt"/>
</dbReference>
<keyword evidence="9 12" id="KW-0066">ATP synthesis</keyword>
<comment type="subunit">
    <text evidence="12">F-type ATPases have 2 components, F(1) - the catalytic core - and F(0) - the membrane proton channel. F(1) has five subunits: alpha(3), beta(3), gamma(1), delta(1), epsilon(1). F(0) has three main subunits: a(1), b(2) and c(10-14). The alpha and beta chains form an alternating ring which encloses part of the gamma chain. F(1) is attached to F(0) by a central stalk formed by the gamma and epsilon chains, while a peripheral stalk is formed by the delta and b chains.</text>
</comment>
<dbReference type="SUPFAM" id="SSF81573">
    <property type="entry name" value="F1F0 ATP synthase subunit B, membrane domain"/>
    <property type="match status" value="1"/>
</dbReference>
<dbReference type="InterPro" id="IPR005864">
    <property type="entry name" value="ATP_synth_F0_bsu_bac"/>
</dbReference>
<evidence type="ECO:0000256" key="11">
    <source>
        <dbReference type="ARBA" id="ARBA00037847"/>
    </source>
</evidence>